<feature type="compositionally biased region" description="Low complexity" evidence="1">
    <location>
        <begin position="991"/>
        <end position="1021"/>
    </location>
</feature>
<feature type="compositionally biased region" description="Low complexity" evidence="1">
    <location>
        <begin position="2210"/>
        <end position="2235"/>
    </location>
</feature>
<feature type="region of interest" description="Disordered" evidence="1">
    <location>
        <begin position="614"/>
        <end position="675"/>
    </location>
</feature>
<feature type="compositionally biased region" description="Low complexity" evidence="1">
    <location>
        <begin position="1909"/>
        <end position="1922"/>
    </location>
</feature>
<feature type="compositionally biased region" description="Low complexity" evidence="1">
    <location>
        <begin position="649"/>
        <end position="668"/>
    </location>
</feature>
<feature type="region of interest" description="Disordered" evidence="1">
    <location>
        <begin position="724"/>
        <end position="744"/>
    </location>
</feature>
<evidence type="ECO:0000313" key="3">
    <source>
        <dbReference type="Proteomes" id="UP000612055"/>
    </source>
</evidence>
<feature type="region of interest" description="Disordered" evidence="1">
    <location>
        <begin position="1118"/>
        <end position="1138"/>
    </location>
</feature>
<feature type="compositionally biased region" description="Low complexity" evidence="1">
    <location>
        <begin position="3047"/>
        <end position="3062"/>
    </location>
</feature>
<feature type="compositionally biased region" description="Polar residues" evidence="1">
    <location>
        <begin position="2893"/>
        <end position="2905"/>
    </location>
</feature>
<feature type="region of interest" description="Disordered" evidence="1">
    <location>
        <begin position="1978"/>
        <end position="2501"/>
    </location>
</feature>
<feature type="region of interest" description="Disordered" evidence="1">
    <location>
        <begin position="2557"/>
        <end position="2625"/>
    </location>
</feature>
<feature type="compositionally biased region" description="Basic residues" evidence="1">
    <location>
        <begin position="1619"/>
        <end position="1628"/>
    </location>
</feature>
<comment type="caution">
    <text evidence="2">The sequence shown here is derived from an EMBL/GenBank/DDBJ whole genome shotgun (WGS) entry which is preliminary data.</text>
</comment>
<feature type="compositionally biased region" description="Basic and acidic residues" evidence="1">
    <location>
        <begin position="2322"/>
        <end position="2331"/>
    </location>
</feature>
<feature type="compositionally biased region" description="Low complexity" evidence="1">
    <location>
        <begin position="2945"/>
        <end position="2960"/>
    </location>
</feature>
<feature type="compositionally biased region" description="Low complexity" evidence="1">
    <location>
        <begin position="2759"/>
        <end position="2772"/>
    </location>
</feature>
<feature type="region of interest" description="Disordered" evidence="1">
    <location>
        <begin position="3156"/>
        <end position="3184"/>
    </location>
</feature>
<feature type="compositionally biased region" description="Low complexity" evidence="1">
    <location>
        <begin position="1932"/>
        <end position="1960"/>
    </location>
</feature>
<feature type="compositionally biased region" description="Low complexity" evidence="1">
    <location>
        <begin position="237"/>
        <end position="254"/>
    </location>
</feature>
<feature type="region of interest" description="Disordered" evidence="1">
    <location>
        <begin position="179"/>
        <end position="380"/>
    </location>
</feature>
<feature type="region of interest" description="Disordered" evidence="1">
    <location>
        <begin position="1835"/>
        <end position="1960"/>
    </location>
</feature>
<feature type="compositionally biased region" description="Gly residues" evidence="1">
    <location>
        <begin position="3093"/>
        <end position="3111"/>
    </location>
</feature>
<feature type="region of interest" description="Disordered" evidence="1">
    <location>
        <begin position="1"/>
        <end position="118"/>
    </location>
</feature>
<keyword evidence="3" id="KW-1185">Reference proteome</keyword>
<feature type="region of interest" description="Disordered" evidence="1">
    <location>
        <begin position="1211"/>
        <end position="1236"/>
    </location>
</feature>
<feature type="compositionally biased region" description="Pro residues" evidence="1">
    <location>
        <begin position="696"/>
        <end position="707"/>
    </location>
</feature>
<dbReference type="OrthoDB" id="549440at2759"/>
<feature type="region of interest" description="Disordered" evidence="1">
    <location>
        <begin position="3047"/>
        <end position="3111"/>
    </location>
</feature>
<feature type="compositionally biased region" description="Low complexity" evidence="1">
    <location>
        <begin position="1842"/>
        <end position="1870"/>
    </location>
</feature>
<gene>
    <name evidence="2" type="ORF">HYH03_006317</name>
</gene>
<feature type="region of interest" description="Disordered" evidence="1">
    <location>
        <begin position="3282"/>
        <end position="3315"/>
    </location>
</feature>
<feature type="compositionally biased region" description="Low complexity" evidence="1">
    <location>
        <begin position="2121"/>
        <end position="2133"/>
    </location>
</feature>
<feature type="compositionally biased region" description="Basic and acidic residues" evidence="1">
    <location>
        <begin position="2747"/>
        <end position="2758"/>
    </location>
</feature>
<feature type="compositionally biased region" description="Basic and acidic residues" evidence="1">
    <location>
        <begin position="2362"/>
        <end position="2373"/>
    </location>
</feature>
<feature type="compositionally biased region" description="Low complexity" evidence="1">
    <location>
        <begin position="3253"/>
        <end position="3264"/>
    </location>
</feature>
<reference evidence="2" key="1">
    <citation type="journal article" date="2020" name="bioRxiv">
        <title>Comparative genomics of Chlamydomonas.</title>
        <authorList>
            <person name="Craig R.J."/>
            <person name="Hasan A.R."/>
            <person name="Ness R.W."/>
            <person name="Keightley P.D."/>
        </authorList>
    </citation>
    <scope>NUCLEOTIDE SEQUENCE</scope>
    <source>
        <strain evidence="2">CCAP 11/70</strain>
    </source>
</reference>
<feature type="compositionally biased region" description="Low complexity" evidence="1">
    <location>
        <begin position="2332"/>
        <end position="2346"/>
    </location>
</feature>
<feature type="compositionally biased region" description="Low complexity" evidence="1">
    <location>
        <begin position="2307"/>
        <end position="2319"/>
    </location>
</feature>
<feature type="region of interest" description="Disordered" evidence="1">
    <location>
        <begin position="1443"/>
        <end position="1491"/>
    </location>
</feature>
<accession>A0A836C1B0</accession>
<feature type="region of interest" description="Disordered" evidence="1">
    <location>
        <begin position="1596"/>
        <end position="1681"/>
    </location>
</feature>
<feature type="compositionally biased region" description="Polar residues" evidence="1">
    <location>
        <begin position="278"/>
        <end position="288"/>
    </location>
</feature>
<feature type="compositionally biased region" description="Low complexity" evidence="1">
    <location>
        <begin position="854"/>
        <end position="871"/>
    </location>
</feature>
<feature type="region of interest" description="Disordered" evidence="1">
    <location>
        <begin position="2875"/>
        <end position="3022"/>
    </location>
</feature>
<feature type="compositionally biased region" description="Low complexity" evidence="1">
    <location>
        <begin position="2877"/>
        <end position="2888"/>
    </location>
</feature>
<feature type="compositionally biased region" description="Low complexity" evidence="1">
    <location>
        <begin position="1887"/>
        <end position="1901"/>
    </location>
</feature>
<feature type="compositionally biased region" description="Low complexity" evidence="1">
    <location>
        <begin position="1986"/>
        <end position="1999"/>
    </location>
</feature>
<feature type="compositionally biased region" description="Basic and acidic residues" evidence="1">
    <location>
        <begin position="829"/>
        <end position="842"/>
    </location>
</feature>
<sequence>MHAGQQKSPGSDGGAPGARRGRSVTTLHSDAHASHSNARAGGGAKRVVVGIGSLRAGSVTGRPPSDDDDDEGSLEGEDEDDDEDSDGETIRAIAAAARQRTRTSSGGDGAGASPHPAPISVGAALANLKHSLSPHVQSSLKGLPITSGEQLKAQYQKAVGDSVQRRLIDRADQFQANVHEALSGNESDTLPSPAAAPGTLQRLLVAGGRRSETGTPGAASPLRASSPAPTTPRSQIPSAPGTAPPGGSSSSSGMPPRPPPMRVSGIGQEPGSGKGDSGTPSSAGSSRRTTVDAARPAPKPSTPGSKSAAPSPHPTAPPPTPAALPAPVPATGFRPPASLLPPPSPSALPATSVSVSTPAGYPQPPGPAPRDSGMGFGGGGDGGVGWRFNAAGSGGGVALSVGTGPSDDMGVPTFNNPGAGDAGNSLSPFASNTSLQMSKSFTAAFDSALEAQGGPAGAAVGFMPPPDAFGGAAPSGSGHGAGGVAAGFMPPADLLPPGYGRTSSASSGHGQPAMPQAMGFMPPAELLGSGAGGLAGHYPDIAPAAQRAMLSSFSSMQQPLRPATMPLRTVETVRLRVEPAGLQMPPGGMGFALPPALMNASGLGGVIGPGPGSGFGGGIPGGSSSDSNHGPELIVDVPSPVMGFQQGSARGHAGTPGAAGTPGPSPLGQPTSSIPIGGFSFGINAAVFGSREPKIPADPPPPAPTPVPASSAYPSMASAAPIFGMPPTAASGPHSEPDAPEPVGWRIGAVSDAETGSYAVDVTEDPPTPSLPPISSLGWQPPPMDDTLPKVLVPPAAADAGLSFGPMGAPMRPPIALGSGRASTAGESDDGKQVEGQEKMPWEESSEEGEEHAQPGQARPGPGPPSAALGRQSSSLRRLPPPVLAPSPTGGVVPMPQPLPFSSSSETLAAGPAVVMVPAPLSAHPPPHASHSAHSLEPVFEADAEGRDSGSHESFTPAEVPAPSANAESSVRRRTNSGSGAAPSAPPPAAPSTGSRQAPAGTTLSRSSTGSLGTSGSTPSVSITITDADIARSGGVVPALLEVVRERFRAKGFQNLAHVAGGAPAHSPTGGGGADGVAAPAALSGDTLAERILARVDTFHSGRRKGADGEALATALAAEHSEDGTGPTREVSDSGGVPVFRRGNTLTALERSAAAAAASLYGTGAASPSGATAPPPAAAAMYHAHNHAAQQHKAAAASAAAAAAAAAVASTGSDGGLRPTATPPSPAHSSPDQAAPPAATITAAFGWSRSGQATSPRGSAMASSGAYGADATTTASAATRAPSTPSASAAAGTQTVAATTATASGPDRASAVGSEVAPSPSAAVSLAAVAAAAAAAAAAAREERATQTPPLPTPASGDGLPPQGALGTARDFFASTTAPLTPRSAAAALAAAADDRVLPSDLPPVKTAADYFAGSASRATINTSAMATPLPDAGAIGVSTRGRMPRELSGLGPGARAGQRQSSTGRTSSSALATPGGASAGGLAGRPGSAARRVSAAGGRVVIDDEPVDLATYSSSRTLNYFNRRPSAGVSPAPASAVAAASGAPSPAYQAPSHMHQHTHSAPGYTAAAAAAALGWGLGPEGRPLTREMLMHLASLAPPPARHPFETTTDEEREEAARRARRRARRSRGSPSRQSTGLDDDEVPAAAASPSPPRVSYGGVLPAGPGTRGPQPRAPPAVGMASVPPVPWPRAAAAAASAVSPADAASAGAQSAHGHARFDDERLPVNAASRGRLPRQLAAIMAEALPSEGGAQAVEVESPAIAAAPGDSIPVPPLSLDAPDMPEPGGGDGASVAAAVAAAFNHTTSFGAASSALSQLPHDTYFVPSRGWPAAEEGVTTAGVPAGRRSGAQLSGAAAASGPGPASGSSQRAGPGMGVASVPPARRRDLAAASAGADSDAQAPPVLRGGMRSTTTVTTATSWTSSSDEDERYGARPDSAGAGASSSPARPAAATAAARAQRRVSTSRAALAPALVPAITSAAIKAADTSRSNSGRARGRSGNAPGGGGAPRRRAPYWADEDLSGMDAEDPDAAVQDLEPADPDALDLDGERSALSVSRGALSPSSASASVLSQRRYVAAARAHRSVSEANSAKRLSASAGLALDEEDEDEDAVEEGGEEGAEQRPGGPAQAPSRPGRGPGGDGYGEERERAATRPALRTTARDGQAEAGGLAANQRRPASARVRAVRTADEDVRTSSTRAVASSDEEDESDHAPTGAAGARGQATRAAPAAVQPPARGSGSGRTPRRSGEEALEPSGDGGDGEPETGELTPTDPRIRQSLQRLLDLRAAAHATSGSGDGAHEVSRPPTPSANQPADDSAAAARPHRADSSDRASRSPSVTATAGGTTEADTADRNAVLLRYSRAHPHDPDRSRLLDHAAFPSADSAQRRRPGPLAPPEAAPRLRNGGTVSDDDRPPEDPYELVSPKFTQDMAEEEYGWDAATGDADVDAITSPRGRRTPVSAQRRPKPRSSARPAHALPFDPSEVPTEGVEGPSASYTRDLEQQDLEEVVGQLAGGLASTEASAALHPAQAELSFSVSAARAPETGVVGVVAAPVSLQARPASASAPGARTTAASAVAAALASPASSPPKPVTQLRSHTVGGLTTTAPPRAPLPVPESAPAGEAAEGGSLTATALTSDPFNAALANLMASLGPIRRPGSVSAAASSQAPSTPSVATQTSLGGVPSAATAVAAALAASAGSPSSHIATQTSVSLGRNHTAISTPASTSASESDPTVYLQQLHQLQSILQQRHQDEAEQDRARLAAAVAASAGGSRPRSPEPDAELRRLLLSAWSRWYLRRSVGGGGGSLGGAELAGAPLYADAQVAAAARARLQAAAEGSDAWDVRESSPGMQAAADASRLHVTFTRWLGRARASRAGVYSASAPGSAPSLARLRTGQESPLSPRSATSPAHARPTPGAALASLGNTNIAPPYPTSPRTVASAGGTDGAGPRASAPAASPLSNGTGVGAQQPYRYGSSPGGAQASRPQPGPSSGGGSAATAPAVGTTWPPALRTVPSPAPQPQPYPAAAYQPGSLLAAAGITSAAMGMAPMGSGASPASHAGSTPTVSRPSGIRQVFAPSPQQPQRLQSGTPSAAGRGRGSSGGGTSGSGGGAGGDLESFIARQLLDGLGASGAAGEGAFLAGLHAASGGAFLVSGSSPMARGAAATDGGQHASAGRPRQATSAAGTGMGVGVGGGVAGSPAPAPARSVGTGLVGSGGGGGGSILTGRPLLAQAVVQAQGPAGPGLLGRTTPASPRAGLAGAASASGGSNALGSGAGSVFYGSPRPATAGVSTRPASPSLVRGSAAGRDNIAAPPPSGNLNLAYYGALGRR</sequence>
<evidence type="ECO:0000256" key="1">
    <source>
        <dbReference type="SAM" id="MobiDB-lite"/>
    </source>
</evidence>
<feature type="compositionally biased region" description="Low complexity" evidence="1">
    <location>
        <begin position="2557"/>
        <end position="2582"/>
    </location>
</feature>
<feature type="compositionally biased region" description="Acidic residues" evidence="1">
    <location>
        <begin position="2035"/>
        <end position="2044"/>
    </location>
</feature>
<dbReference type="EMBL" id="JAEHOE010000023">
    <property type="protein sequence ID" value="KAG2495717.1"/>
    <property type="molecule type" value="Genomic_DNA"/>
</dbReference>
<protein>
    <submittedName>
        <fullName evidence="2">Uncharacterized protein</fullName>
    </submittedName>
</protein>
<feature type="region of interest" description="Disordered" evidence="1">
    <location>
        <begin position="942"/>
        <end position="1021"/>
    </location>
</feature>
<feature type="compositionally biased region" description="Acidic residues" evidence="1">
    <location>
        <begin position="2015"/>
        <end position="2028"/>
    </location>
</feature>
<organism evidence="2 3">
    <name type="scientific">Edaphochlamys debaryana</name>
    <dbReference type="NCBI Taxonomy" id="47281"/>
    <lineage>
        <taxon>Eukaryota</taxon>
        <taxon>Viridiplantae</taxon>
        <taxon>Chlorophyta</taxon>
        <taxon>core chlorophytes</taxon>
        <taxon>Chlorophyceae</taxon>
        <taxon>CS clade</taxon>
        <taxon>Chlamydomonadales</taxon>
        <taxon>Chlamydomonadales incertae sedis</taxon>
        <taxon>Edaphochlamys</taxon>
    </lineage>
</organism>
<feature type="compositionally biased region" description="Low complexity" evidence="1">
    <location>
        <begin position="2615"/>
        <end position="2625"/>
    </location>
</feature>
<feature type="region of interest" description="Disordered" evidence="1">
    <location>
        <begin position="495"/>
        <end position="518"/>
    </location>
</feature>
<feature type="region of interest" description="Disordered" evidence="1">
    <location>
        <begin position="2745"/>
        <end position="2778"/>
    </location>
</feature>
<feature type="compositionally biased region" description="Low complexity" evidence="1">
    <location>
        <begin position="1227"/>
        <end position="1236"/>
    </location>
</feature>
<feature type="region of interest" description="Disordered" evidence="1">
    <location>
        <begin position="2653"/>
        <end position="2677"/>
    </location>
</feature>
<feature type="compositionally biased region" description="Acidic residues" evidence="1">
    <location>
        <begin position="2100"/>
        <end position="2117"/>
    </location>
</feature>
<feature type="compositionally biased region" description="Low complexity" evidence="1">
    <location>
        <begin position="347"/>
        <end position="360"/>
    </location>
</feature>
<dbReference type="Proteomes" id="UP000612055">
    <property type="component" value="Unassembled WGS sequence"/>
</dbReference>
<feature type="compositionally biased region" description="Low complexity" evidence="1">
    <location>
        <begin position="2656"/>
        <end position="2673"/>
    </location>
</feature>
<evidence type="ECO:0000313" key="2">
    <source>
        <dbReference type="EMBL" id="KAG2495717.1"/>
    </source>
</evidence>
<name>A0A836C1B0_9CHLO</name>
<feature type="compositionally biased region" description="Low complexity" evidence="1">
    <location>
        <begin position="2051"/>
        <end position="2072"/>
    </location>
</feature>
<feature type="region of interest" description="Disordered" evidence="1">
    <location>
        <begin position="1340"/>
        <end position="1367"/>
    </location>
</feature>
<feature type="region of interest" description="Disordered" evidence="1">
    <location>
        <begin position="690"/>
        <end position="712"/>
    </location>
</feature>
<feature type="compositionally biased region" description="Acidic residues" evidence="1">
    <location>
        <begin position="66"/>
        <end position="87"/>
    </location>
</feature>
<feature type="region of interest" description="Disordered" evidence="1">
    <location>
        <begin position="3239"/>
        <end position="3264"/>
    </location>
</feature>
<feature type="region of interest" description="Disordered" evidence="1">
    <location>
        <begin position="1543"/>
        <end position="1562"/>
    </location>
</feature>
<proteinExistence type="predicted"/>
<feature type="compositionally biased region" description="Pro residues" evidence="1">
    <location>
        <begin position="311"/>
        <end position="328"/>
    </location>
</feature>
<feature type="region of interest" description="Disordered" evidence="1">
    <location>
        <begin position="804"/>
        <end position="905"/>
    </location>
</feature>
<feature type="compositionally biased region" description="Low complexity" evidence="1">
    <location>
        <begin position="216"/>
        <end position="228"/>
    </location>
</feature>
<feature type="compositionally biased region" description="Low complexity" evidence="1">
    <location>
        <begin position="1458"/>
        <end position="1470"/>
    </location>
</feature>